<keyword evidence="3" id="KW-1185">Reference proteome</keyword>
<reference evidence="2" key="1">
    <citation type="submission" date="2020-11" db="EMBL/GenBank/DDBJ databases">
        <authorList>
            <person name="Whiteford S."/>
        </authorList>
    </citation>
    <scope>NUCLEOTIDE SEQUENCE</scope>
</reference>
<protein>
    <submittedName>
        <fullName evidence="2">(diamondback moth) hypothetical protein</fullName>
    </submittedName>
</protein>
<sequence length="142" mass="15730">METKVSIALVQEPYVGKHGYMKQQPGTRLIQCTLNRQKPVKAAIIVFGDLLEVIHDPQLVTETEAAAVAIGGGTKLGLVSVYFEGNQNIDPYIERTKTFCEKLNTQNLFVAGDVNAWSHWWGSVSENDRGVAYSSFLTEIDL</sequence>
<dbReference type="GO" id="GO:0003824">
    <property type="term" value="F:catalytic activity"/>
    <property type="evidence" value="ECO:0007669"/>
    <property type="project" value="InterPro"/>
</dbReference>
<dbReference type="InterPro" id="IPR036691">
    <property type="entry name" value="Endo/exonu/phosph_ase_sf"/>
</dbReference>
<evidence type="ECO:0000313" key="3">
    <source>
        <dbReference type="Proteomes" id="UP000653454"/>
    </source>
</evidence>
<evidence type="ECO:0000259" key="1">
    <source>
        <dbReference type="Pfam" id="PF14529"/>
    </source>
</evidence>
<dbReference type="SUPFAM" id="SSF56219">
    <property type="entry name" value="DNase I-like"/>
    <property type="match status" value="1"/>
</dbReference>
<dbReference type="Proteomes" id="UP000653454">
    <property type="component" value="Unassembled WGS sequence"/>
</dbReference>
<feature type="domain" description="Endonuclease/exonuclease/phosphatase" evidence="1">
    <location>
        <begin position="78"/>
        <end position="139"/>
    </location>
</feature>
<evidence type="ECO:0000313" key="2">
    <source>
        <dbReference type="EMBL" id="CAG9137806.1"/>
    </source>
</evidence>
<organism evidence="2 3">
    <name type="scientific">Plutella xylostella</name>
    <name type="common">Diamondback moth</name>
    <name type="synonym">Plutella maculipennis</name>
    <dbReference type="NCBI Taxonomy" id="51655"/>
    <lineage>
        <taxon>Eukaryota</taxon>
        <taxon>Metazoa</taxon>
        <taxon>Ecdysozoa</taxon>
        <taxon>Arthropoda</taxon>
        <taxon>Hexapoda</taxon>
        <taxon>Insecta</taxon>
        <taxon>Pterygota</taxon>
        <taxon>Neoptera</taxon>
        <taxon>Endopterygota</taxon>
        <taxon>Lepidoptera</taxon>
        <taxon>Glossata</taxon>
        <taxon>Ditrysia</taxon>
        <taxon>Yponomeutoidea</taxon>
        <taxon>Plutellidae</taxon>
        <taxon>Plutella</taxon>
    </lineage>
</organism>
<name>A0A8S4GAY6_PLUXY</name>
<dbReference type="Gene3D" id="3.60.10.10">
    <property type="entry name" value="Endonuclease/exonuclease/phosphatase"/>
    <property type="match status" value="1"/>
</dbReference>
<dbReference type="EMBL" id="CAJHNJ030000415">
    <property type="protein sequence ID" value="CAG9137806.1"/>
    <property type="molecule type" value="Genomic_DNA"/>
</dbReference>
<proteinExistence type="predicted"/>
<gene>
    <name evidence="2" type="ORF">PLXY2_LOCUS16059</name>
</gene>
<dbReference type="InterPro" id="IPR005135">
    <property type="entry name" value="Endo/exonuclease/phosphatase"/>
</dbReference>
<accession>A0A8S4GAY6</accession>
<dbReference type="Pfam" id="PF14529">
    <property type="entry name" value="Exo_endo_phos_2"/>
    <property type="match status" value="1"/>
</dbReference>
<comment type="caution">
    <text evidence="2">The sequence shown here is derived from an EMBL/GenBank/DDBJ whole genome shotgun (WGS) entry which is preliminary data.</text>
</comment>
<dbReference type="AlphaFoldDB" id="A0A8S4GAY6"/>